<keyword evidence="3" id="KW-1185">Reference proteome</keyword>
<sequence length="239" mass="27162">MNSELITKWLENLDLGSESPSKHAHQTEYLPSLGPSPPFNAKNSIEAICQIIRDHLDRLSNDLPEGTSTTEEYTRAQDIYVKLIDDLRGAVKHDLLLTVPAPTKLYAVLGLDERATTSFGEIEKYEALIMQKARKSDEKTGKKWKGKEVVRPSDIDREKNDEDMKHFWGREKAELQEILRGLGVLKKRNETASEGINELRRELRREMEGFQQELREARLNVPPPPAPLSISGDSGYAIR</sequence>
<organism evidence="2 3">
    <name type="scientific">Monilinia laxa</name>
    <name type="common">Brown rot fungus</name>
    <name type="synonym">Sclerotinia laxa</name>
    <dbReference type="NCBI Taxonomy" id="61186"/>
    <lineage>
        <taxon>Eukaryota</taxon>
        <taxon>Fungi</taxon>
        <taxon>Dikarya</taxon>
        <taxon>Ascomycota</taxon>
        <taxon>Pezizomycotina</taxon>
        <taxon>Leotiomycetes</taxon>
        <taxon>Helotiales</taxon>
        <taxon>Sclerotiniaceae</taxon>
        <taxon>Monilinia</taxon>
    </lineage>
</organism>
<dbReference type="Proteomes" id="UP000326757">
    <property type="component" value="Unassembled WGS sequence"/>
</dbReference>
<comment type="caution">
    <text evidence="2">The sequence shown here is derived from an EMBL/GenBank/DDBJ whole genome shotgun (WGS) entry which is preliminary data.</text>
</comment>
<reference evidence="2 3" key="1">
    <citation type="submission" date="2019-06" db="EMBL/GenBank/DDBJ databases">
        <title>Genome Sequence of the Brown Rot Fungal Pathogen Monilinia laxa.</title>
        <authorList>
            <person name="De Miccolis Angelini R.M."/>
            <person name="Landi L."/>
            <person name="Abate D."/>
            <person name="Pollastro S."/>
            <person name="Romanazzi G."/>
            <person name="Faretra F."/>
        </authorList>
    </citation>
    <scope>NUCLEOTIDE SEQUENCE [LARGE SCALE GENOMIC DNA]</scope>
    <source>
        <strain evidence="2 3">Mlax316</strain>
    </source>
</reference>
<dbReference type="AlphaFoldDB" id="A0A5N6KEX8"/>
<evidence type="ECO:0000313" key="3">
    <source>
        <dbReference type="Proteomes" id="UP000326757"/>
    </source>
</evidence>
<evidence type="ECO:0000313" key="2">
    <source>
        <dbReference type="EMBL" id="KAB8301542.1"/>
    </source>
</evidence>
<accession>A0A5N6KEX8</accession>
<proteinExistence type="predicted"/>
<evidence type="ECO:0000256" key="1">
    <source>
        <dbReference type="SAM" id="MobiDB-lite"/>
    </source>
</evidence>
<feature type="region of interest" description="Disordered" evidence="1">
    <location>
        <begin position="216"/>
        <end position="239"/>
    </location>
</feature>
<dbReference type="OrthoDB" id="10478390at2759"/>
<gene>
    <name evidence="2" type="ORF">EYC80_003388</name>
</gene>
<name>A0A5N6KEX8_MONLA</name>
<protein>
    <submittedName>
        <fullName evidence="2">Uncharacterized protein</fullName>
    </submittedName>
</protein>
<dbReference type="EMBL" id="VIGI01000004">
    <property type="protein sequence ID" value="KAB8301542.1"/>
    <property type="molecule type" value="Genomic_DNA"/>
</dbReference>